<dbReference type="Gene3D" id="2.40.50.140">
    <property type="entry name" value="Nucleic acid-binding proteins"/>
    <property type="match status" value="1"/>
</dbReference>
<dbReference type="EMBL" id="DXHV01000015">
    <property type="protein sequence ID" value="HIV99798.1"/>
    <property type="molecule type" value="Genomic_DNA"/>
</dbReference>
<keyword evidence="3 10" id="KW-0812">Transmembrane</keyword>
<reference evidence="11" key="2">
    <citation type="submission" date="2021-04" db="EMBL/GenBank/DDBJ databases">
        <authorList>
            <person name="Gilroy R."/>
        </authorList>
    </citation>
    <scope>NUCLEOTIDE SEQUENCE</scope>
    <source>
        <strain evidence="11">ChiHecec2B26-446</strain>
    </source>
</reference>
<dbReference type="GO" id="GO:0017003">
    <property type="term" value="P:protein-heme linkage"/>
    <property type="evidence" value="ECO:0007669"/>
    <property type="project" value="InterPro"/>
</dbReference>
<organism evidence="11 12">
    <name type="scientific">Candidatus Desulfovibrio intestinipullorum</name>
    <dbReference type="NCBI Taxonomy" id="2838536"/>
    <lineage>
        <taxon>Bacteria</taxon>
        <taxon>Pseudomonadati</taxon>
        <taxon>Thermodesulfobacteriota</taxon>
        <taxon>Desulfovibrionia</taxon>
        <taxon>Desulfovibrionales</taxon>
        <taxon>Desulfovibrionaceae</taxon>
        <taxon>Desulfovibrio</taxon>
    </lineage>
</organism>
<dbReference type="InterPro" id="IPR004329">
    <property type="entry name" value="CcmE"/>
</dbReference>
<dbReference type="AlphaFoldDB" id="A0A9D1PUI8"/>
<dbReference type="SUPFAM" id="SSF82093">
    <property type="entry name" value="Heme chaperone CcmE"/>
    <property type="match status" value="1"/>
</dbReference>
<dbReference type="GO" id="GO:0046872">
    <property type="term" value="F:metal ion binding"/>
    <property type="evidence" value="ECO:0007669"/>
    <property type="project" value="UniProtKB-KW"/>
</dbReference>
<keyword evidence="7 10" id="KW-1133">Transmembrane helix</keyword>
<sequence length="139" mass="15170">MARTTKKNSCMYAFIALLFLGGVGYLIFSGLSENSTYFLDVAEAKVQDQSKLGNIRLFGTVQNGTIVPPSEGLGVSFNLEDQHDKSQTMQVRYTGIVPDTFKDGAEVIVEGGVQPDGTFSAKVLMTKCPSKYQKENRTS</sequence>
<dbReference type="GO" id="GO:0020037">
    <property type="term" value="F:heme binding"/>
    <property type="evidence" value="ECO:0007669"/>
    <property type="project" value="InterPro"/>
</dbReference>
<evidence type="ECO:0000256" key="3">
    <source>
        <dbReference type="ARBA" id="ARBA00022692"/>
    </source>
</evidence>
<gene>
    <name evidence="11" type="ORF">H9894_01205</name>
</gene>
<evidence type="ECO:0000256" key="5">
    <source>
        <dbReference type="ARBA" id="ARBA00022748"/>
    </source>
</evidence>
<dbReference type="PANTHER" id="PTHR34128:SF2">
    <property type="entry name" value="CYTOCHROME C-TYPE BIOGENESIS PROTEIN CCME HOMOLOG, MITOCHONDRIAL"/>
    <property type="match status" value="1"/>
</dbReference>
<evidence type="ECO:0000256" key="7">
    <source>
        <dbReference type="ARBA" id="ARBA00022989"/>
    </source>
</evidence>
<reference evidence="11" key="1">
    <citation type="journal article" date="2021" name="PeerJ">
        <title>Extensive microbial diversity within the chicken gut microbiome revealed by metagenomics and culture.</title>
        <authorList>
            <person name="Gilroy R."/>
            <person name="Ravi A."/>
            <person name="Getino M."/>
            <person name="Pursley I."/>
            <person name="Horton D.L."/>
            <person name="Alikhan N.F."/>
            <person name="Baker D."/>
            <person name="Gharbi K."/>
            <person name="Hall N."/>
            <person name="Watson M."/>
            <person name="Adriaenssens E.M."/>
            <person name="Foster-Nyarko E."/>
            <person name="Jarju S."/>
            <person name="Secka A."/>
            <person name="Antonio M."/>
            <person name="Oren A."/>
            <person name="Chaudhuri R.R."/>
            <person name="La Ragione R."/>
            <person name="Hildebrand F."/>
            <person name="Pallen M.J."/>
        </authorList>
    </citation>
    <scope>NUCLEOTIDE SEQUENCE</scope>
    <source>
        <strain evidence="11">ChiHecec2B26-446</strain>
    </source>
</reference>
<evidence type="ECO:0000256" key="10">
    <source>
        <dbReference type="SAM" id="Phobius"/>
    </source>
</evidence>
<evidence type="ECO:0000256" key="9">
    <source>
        <dbReference type="ARBA" id="ARBA00023136"/>
    </source>
</evidence>
<dbReference type="Proteomes" id="UP000886752">
    <property type="component" value="Unassembled WGS sequence"/>
</dbReference>
<keyword evidence="2" id="KW-0349">Heme</keyword>
<evidence type="ECO:0000256" key="1">
    <source>
        <dbReference type="ARBA" id="ARBA00004370"/>
    </source>
</evidence>
<comment type="subcellular location">
    <subcellularLocation>
        <location evidence="1">Membrane</location>
    </subcellularLocation>
</comment>
<dbReference type="PANTHER" id="PTHR34128">
    <property type="entry name" value="CYTOCHROME C-TYPE BIOGENESIS PROTEIN CCME HOMOLOG, MITOCHONDRIAL"/>
    <property type="match status" value="1"/>
</dbReference>
<proteinExistence type="predicted"/>
<dbReference type="InterPro" id="IPR036127">
    <property type="entry name" value="CcmE-like_sf"/>
</dbReference>
<evidence type="ECO:0000256" key="6">
    <source>
        <dbReference type="ARBA" id="ARBA00022968"/>
    </source>
</evidence>
<dbReference type="InterPro" id="IPR012340">
    <property type="entry name" value="NA-bd_OB-fold"/>
</dbReference>
<keyword evidence="9 10" id="KW-0472">Membrane</keyword>
<evidence type="ECO:0000313" key="12">
    <source>
        <dbReference type="Proteomes" id="UP000886752"/>
    </source>
</evidence>
<name>A0A9D1PUI8_9BACT</name>
<evidence type="ECO:0000256" key="8">
    <source>
        <dbReference type="ARBA" id="ARBA00023004"/>
    </source>
</evidence>
<evidence type="ECO:0000313" key="11">
    <source>
        <dbReference type="EMBL" id="HIV99798.1"/>
    </source>
</evidence>
<evidence type="ECO:0000256" key="2">
    <source>
        <dbReference type="ARBA" id="ARBA00022617"/>
    </source>
</evidence>
<dbReference type="Pfam" id="PF03100">
    <property type="entry name" value="CcmE"/>
    <property type="match status" value="1"/>
</dbReference>
<keyword evidence="5" id="KW-0201">Cytochrome c-type biogenesis</keyword>
<evidence type="ECO:0000256" key="4">
    <source>
        <dbReference type="ARBA" id="ARBA00022723"/>
    </source>
</evidence>
<accession>A0A9D1PUI8</accession>
<comment type="caution">
    <text evidence="11">The sequence shown here is derived from an EMBL/GenBank/DDBJ whole genome shotgun (WGS) entry which is preliminary data.</text>
</comment>
<dbReference type="GO" id="GO:0005886">
    <property type="term" value="C:plasma membrane"/>
    <property type="evidence" value="ECO:0007669"/>
    <property type="project" value="InterPro"/>
</dbReference>
<feature type="transmembrane region" description="Helical" evidence="10">
    <location>
        <begin position="12"/>
        <end position="31"/>
    </location>
</feature>
<dbReference type="GO" id="GO:0017004">
    <property type="term" value="P:cytochrome complex assembly"/>
    <property type="evidence" value="ECO:0007669"/>
    <property type="project" value="UniProtKB-KW"/>
</dbReference>
<keyword evidence="6" id="KW-0735">Signal-anchor</keyword>
<protein>
    <submittedName>
        <fullName evidence="11">Cytochrome c maturation protein CcmE</fullName>
    </submittedName>
</protein>
<keyword evidence="8" id="KW-0408">Iron</keyword>
<keyword evidence="4" id="KW-0479">Metal-binding</keyword>